<reference evidence="9" key="1">
    <citation type="submission" date="2023-12" db="EMBL/GenBank/DDBJ databases">
        <title>Genome assembly of Anisodus tanguticus.</title>
        <authorList>
            <person name="Wang Y.-J."/>
        </authorList>
    </citation>
    <scope>NUCLEOTIDE SEQUENCE</scope>
    <source>
        <strain evidence="9">KB-2021</strain>
        <tissue evidence="9">Leaf</tissue>
    </source>
</reference>
<keyword evidence="6" id="KW-0472">Membrane</keyword>
<dbReference type="AlphaFoldDB" id="A0AAE1UTG4"/>
<evidence type="ECO:0000256" key="2">
    <source>
        <dbReference type="ARBA" id="ARBA00022676"/>
    </source>
</evidence>
<evidence type="ECO:0000256" key="1">
    <source>
        <dbReference type="ARBA" id="ARBA00004308"/>
    </source>
</evidence>
<keyword evidence="5" id="KW-1133">Transmembrane helix</keyword>
<evidence type="ECO:0000256" key="8">
    <source>
        <dbReference type="PIRSR" id="PIRSR605150-2"/>
    </source>
</evidence>
<feature type="binding site" evidence="8">
    <location>
        <position position="48"/>
    </location>
    <ligand>
        <name>UDP-alpha-D-glucose</name>
        <dbReference type="ChEBI" id="CHEBI:58885"/>
    </ligand>
</feature>
<dbReference type="GO" id="GO:0016760">
    <property type="term" value="F:cellulose synthase (UDP-forming) activity"/>
    <property type="evidence" value="ECO:0007669"/>
    <property type="project" value="InterPro"/>
</dbReference>
<evidence type="ECO:0000256" key="5">
    <source>
        <dbReference type="ARBA" id="ARBA00022989"/>
    </source>
</evidence>
<proteinExistence type="predicted"/>
<dbReference type="GO" id="GO:0016020">
    <property type="term" value="C:membrane"/>
    <property type="evidence" value="ECO:0007669"/>
    <property type="project" value="InterPro"/>
</dbReference>
<dbReference type="EMBL" id="JAVYJV010000129">
    <property type="protein sequence ID" value="KAK4336549.1"/>
    <property type="molecule type" value="Genomic_DNA"/>
</dbReference>
<evidence type="ECO:0000256" key="6">
    <source>
        <dbReference type="ARBA" id="ARBA00023136"/>
    </source>
</evidence>
<dbReference type="PANTHER" id="PTHR13301">
    <property type="entry name" value="X-BOX TRANSCRIPTION FACTOR-RELATED"/>
    <property type="match status" value="1"/>
</dbReference>
<organism evidence="9 10">
    <name type="scientific">Anisodus tanguticus</name>
    <dbReference type="NCBI Taxonomy" id="243964"/>
    <lineage>
        <taxon>Eukaryota</taxon>
        <taxon>Viridiplantae</taxon>
        <taxon>Streptophyta</taxon>
        <taxon>Embryophyta</taxon>
        <taxon>Tracheophyta</taxon>
        <taxon>Spermatophyta</taxon>
        <taxon>Magnoliopsida</taxon>
        <taxon>eudicotyledons</taxon>
        <taxon>Gunneridae</taxon>
        <taxon>Pentapetalae</taxon>
        <taxon>asterids</taxon>
        <taxon>lamiids</taxon>
        <taxon>Solanales</taxon>
        <taxon>Solanaceae</taxon>
        <taxon>Solanoideae</taxon>
        <taxon>Hyoscyameae</taxon>
        <taxon>Anisodus</taxon>
    </lineage>
</organism>
<dbReference type="InterPro" id="IPR005150">
    <property type="entry name" value="Cellulose_synth"/>
</dbReference>
<comment type="caution">
    <text evidence="9">The sequence shown here is derived from an EMBL/GenBank/DDBJ whole genome shotgun (WGS) entry which is preliminary data.</text>
</comment>
<evidence type="ECO:0000256" key="7">
    <source>
        <dbReference type="ARBA" id="ARBA00023316"/>
    </source>
</evidence>
<protein>
    <submittedName>
        <fullName evidence="9">Uncharacterized protein</fullName>
    </submittedName>
</protein>
<sequence>MAREQCRDHPGMIQVFLGHDGLQDVEGNELPRLVYVSREKRPGFDHHKNAGAMNALINMKGLDGIQGPIYVGTGCVFRRHALYRYDAPAKKKRPSKTCNCWPKLCFCCCCFRSKTNKKGKTKKENKPKHREASKQIYALETIEGVEEANVDSRLASQVKLEKKFGQSPVFVASTLLENGGLPNEASTSSLLKESIHVISCGYEDITKWGNEVGWIYGSVTEDILTGFKMHCHGWRSVYCMPKCHAFKGSAPINLSTVSIGFLDGR</sequence>
<keyword evidence="7" id="KW-0961">Cell wall biogenesis/degradation</keyword>
<accession>A0AAE1UTG4</accession>
<keyword evidence="4" id="KW-0812">Transmembrane</keyword>
<keyword evidence="3" id="KW-0808">Transferase</keyword>
<dbReference type="GO" id="GO:0012505">
    <property type="term" value="C:endomembrane system"/>
    <property type="evidence" value="ECO:0007669"/>
    <property type="project" value="UniProtKB-SubCell"/>
</dbReference>
<dbReference type="Pfam" id="PF03552">
    <property type="entry name" value="Cellulose_synt"/>
    <property type="match status" value="1"/>
</dbReference>
<name>A0AAE1UTG4_9SOLA</name>
<keyword evidence="10" id="KW-1185">Reference proteome</keyword>
<dbReference type="Proteomes" id="UP001291623">
    <property type="component" value="Unassembled WGS sequence"/>
</dbReference>
<evidence type="ECO:0000313" key="10">
    <source>
        <dbReference type="Proteomes" id="UP001291623"/>
    </source>
</evidence>
<dbReference type="GO" id="GO:0030244">
    <property type="term" value="P:cellulose biosynthetic process"/>
    <property type="evidence" value="ECO:0007669"/>
    <property type="project" value="InterPro"/>
</dbReference>
<keyword evidence="2" id="KW-0328">Glycosyltransferase</keyword>
<evidence type="ECO:0000313" key="9">
    <source>
        <dbReference type="EMBL" id="KAK4336549.1"/>
    </source>
</evidence>
<gene>
    <name evidence="9" type="ORF">RND71_044151</name>
</gene>
<evidence type="ECO:0000256" key="4">
    <source>
        <dbReference type="ARBA" id="ARBA00022692"/>
    </source>
</evidence>
<dbReference type="GO" id="GO:0071555">
    <property type="term" value="P:cell wall organization"/>
    <property type="evidence" value="ECO:0007669"/>
    <property type="project" value="UniProtKB-KW"/>
</dbReference>
<evidence type="ECO:0000256" key="3">
    <source>
        <dbReference type="ARBA" id="ARBA00022679"/>
    </source>
</evidence>
<comment type="subcellular location">
    <subcellularLocation>
        <location evidence="1">Endomembrane system</location>
    </subcellularLocation>
</comment>